<proteinExistence type="predicted"/>
<name>A0A810PWQ3_9FIRM</name>
<dbReference type="RefSeq" id="WP_213541528.1">
    <property type="nucleotide sequence ID" value="NZ_AP023418.1"/>
</dbReference>
<dbReference type="Gene3D" id="3.40.50.10140">
    <property type="entry name" value="Toll/interleukin-1 receptor homology (TIR) domain"/>
    <property type="match status" value="1"/>
</dbReference>
<dbReference type="InterPro" id="IPR035897">
    <property type="entry name" value="Toll_tir_struct_dom_sf"/>
</dbReference>
<sequence length="395" mass="45957">MQELISALTAHEEECSREFEADLSAFCTRHMDAQLVQQLRQLVAEGEEDLAYRAFYALTIIYRNRKDYQQLQALFEENPRFAGHPSYHHLLILFQLEAETFFDALELLELAREDARQHRDNAGYLHLFAHLFVYTCEKSRGEMREQVRREYYDDVEQAVEDAIRLDPAYAKFYCTKARVVAQRGRYGEAYSLINKAVATESSARKDYALRLLDYRHCETVILLQEQREYFQGEMEKLRRSVPSLPKPKTFVPGRGPKAYEGAEPYCFVSYAHINSDRVYPIVEQLMQRGIRLWYDDGIEAGSDFREFIAEKIRDSWQVLLFASHESIQPGFVRNEINYALHCGKPILRVNLDDVELTPGMELSLGGMQYVDATEPGGDYLERIVRTLLAERKEKA</sequence>
<dbReference type="Gene3D" id="1.25.40.10">
    <property type="entry name" value="Tetratricopeptide repeat domain"/>
    <property type="match status" value="1"/>
</dbReference>
<dbReference type="KEGG" id="vcop:MM50RIKEN_03710"/>
<organism evidence="2 3">
    <name type="scientific">Vescimonas coprocola</name>
    <dbReference type="NCBI Taxonomy" id="2714355"/>
    <lineage>
        <taxon>Bacteria</taxon>
        <taxon>Bacillati</taxon>
        <taxon>Bacillota</taxon>
        <taxon>Clostridia</taxon>
        <taxon>Eubacteriales</taxon>
        <taxon>Oscillospiraceae</taxon>
        <taxon>Vescimonas</taxon>
    </lineage>
</organism>
<dbReference type="AlphaFoldDB" id="A0A810PWQ3"/>
<dbReference type="SUPFAM" id="SSF52200">
    <property type="entry name" value="Toll/Interleukin receptor TIR domain"/>
    <property type="match status" value="1"/>
</dbReference>
<dbReference type="InterPro" id="IPR011990">
    <property type="entry name" value="TPR-like_helical_dom_sf"/>
</dbReference>
<dbReference type="InterPro" id="IPR000157">
    <property type="entry name" value="TIR_dom"/>
</dbReference>
<evidence type="ECO:0000313" key="2">
    <source>
        <dbReference type="EMBL" id="BCK80608.1"/>
    </source>
</evidence>
<feature type="domain" description="TIR" evidence="1">
    <location>
        <begin position="267"/>
        <end position="375"/>
    </location>
</feature>
<keyword evidence="3" id="KW-1185">Reference proteome</keyword>
<evidence type="ECO:0000259" key="1">
    <source>
        <dbReference type="Pfam" id="PF13676"/>
    </source>
</evidence>
<reference evidence="2" key="1">
    <citation type="submission" date="2020-09" db="EMBL/GenBank/DDBJ databases">
        <title>New species isolated from human feces.</title>
        <authorList>
            <person name="Kitahara M."/>
            <person name="Shigeno Y."/>
            <person name="Shime M."/>
            <person name="Matsumoto Y."/>
            <person name="Nakamura S."/>
            <person name="Motooka D."/>
            <person name="Fukuoka S."/>
            <person name="Nishikawa H."/>
            <person name="Benno Y."/>
        </authorList>
    </citation>
    <scope>NUCLEOTIDE SEQUENCE</scope>
    <source>
        <strain evidence="2">MM50</strain>
    </source>
</reference>
<dbReference type="Proteomes" id="UP000681035">
    <property type="component" value="Chromosome"/>
</dbReference>
<accession>A0A810PWQ3</accession>
<evidence type="ECO:0000313" key="3">
    <source>
        <dbReference type="Proteomes" id="UP000681035"/>
    </source>
</evidence>
<dbReference type="SUPFAM" id="SSF48452">
    <property type="entry name" value="TPR-like"/>
    <property type="match status" value="1"/>
</dbReference>
<dbReference type="Pfam" id="PF13676">
    <property type="entry name" value="TIR_2"/>
    <property type="match status" value="1"/>
</dbReference>
<dbReference type="GO" id="GO:0007165">
    <property type="term" value="P:signal transduction"/>
    <property type="evidence" value="ECO:0007669"/>
    <property type="project" value="InterPro"/>
</dbReference>
<gene>
    <name evidence="2" type="ORF">MM50RIKEN_03710</name>
</gene>
<dbReference type="EMBL" id="AP023418">
    <property type="protein sequence ID" value="BCK80608.1"/>
    <property type="molecule type" value="Genomic_DNA"/>
</dbReference>
<protein>
    <recommendedName>
        <fullName evidence="1">TIR domain-containing protein</fullName>
    </recommendedName>
</protein>